<evidence type="ECO:0008006" key="4">
    <source>
        <dbReference type="Google" id="ProtNLM"/>
    </source>
</evidence>
<dbReference type="EMBL" id="CACVBZ020000025">
    <property type="protein sequence ID" value="CAB1184568.1"/>
    <property type="molecule type" value="Genomic_DNA"/>
</dbReference>
<dbReference type="PANTHER" id="PTHR47017">
    <property type="entry name" value="ACYL-COA"/>
    <property type="match status" value="1"/>
</dbReference>
<dbReference type="Proteomes" id="UP000663760">
    <property type="component" value="Unassembled WGS sequence"/>
</dbReference>
<accession>A0A811G4V8</accession>
<dbReference type="InterPro" id="IPR007434">
    <property type="entry name" value="FemAB-like"/>
</dbReference>
<organism evidence="2 3">
    <name type="scientific">Spirodela intermedia</name>
    <name type="common">Intermediate duckweed</name>
    <dbReference type="NCBI Taxonomy" id="51605"/>
    <lineage>
        <taxon>Eukaryota</taxon>
        <taxon>Viridiplantae</taxon>
        <taxon>Streptophyta</taxon>
        <taxon>Embryophyta</taxon>
        <taxon>Tracheophyta</taxon>
        <taxon>Spermatophyta</taxon>
        <taxon>Magnoliopsida</taxon>
        <taxon>Liliopsida</taxon>
        <taxon>Araceae</taxon>
        <taxon>Lemnoideae</taxon>
        <taxon>Spirodela</taxon>
    </lineage>
</organism>
<keyword evidence="3" id="KW-1185">Reference proteome</keyword>
<evidence type="ECO:0000313" key="2">
    <source>
        <dbReference type="EMBL" id="CAB1184568.1"/>
    </source>
</evidence>
<comment type="caution">
    <text evidence="2">The sequence shown here is derived from an EMBL/GenBank/DDBJ whole genome shotgun (WGS) entry which is preliminary data.</text>
</comment>
<name>A0A811G4V8_SPIIN</name>
<proteinExistence type="predicted"/>
<dbReference type="Gene3D" id="3.40.630.30">
    <property type="match status" value="1"/>
</dbReference>
<dbReference type="PANTHER" id="PTHR47017:SF1">
    <property type="entry name" value="ACYL-COA"/>
    <property type="match status" value="1"/>
</dbReference>
<reference evidence="2" key="1">
    <citation type="submission" date="2020-02" db="EMBL/GenBank/DDBJ databases">
        <authorList>
            <person name="Scholz U."/>
            <person name="Mascher M."/>
            <person name="Fiebig A."/>
        </authorList>
    </citation>
    <scope>NUCLEOTIDE SEQUENCE</scope>
</reference>
<dbReference type="SUPFAM" id="SSF55729">
    <property type="entry name" value="Acyl-CoA N-acyltransferases (Nat)"/>
    <property type="match status" value="1"/>
</dbReference>
<dbReference type="InterPro" id="IPR016181">
    <property type="entry name" value="Acyl_CoA_acyltransferase"/>
</dbReference>
<evidence type="ECO:0000313" key="3">
    <source>
        <dbReference type="Proteomes" id="UP000663760"/>
    </source>
</evidence>
<protein>
    <recommendedName>
        <fullName evidence="4">GNAT family N-acetyltransferase</fullName>
    </recommendedName>
</protein>
<feature type="region of interest" description="Disordered" evidence="1">
    <location>
        <begin position="1"/>
        <end position="62"/>
    </location>
</feature>
<dbReference type="AlphaFoldDB" id="A0A811G4V8"/>
<evidence type="ECO:0000256" key="1">
    <source>
        <dbReference type="SAM" id="MobiDB-lite"/>
    </source>
</evidence>
<dbReference type="OrthoDB" id="1946at2759"/>
<sequence length="448" mass="49692">MCRSCGRETCSTSPASGAGRRPQPGRAGGQTGRLRPGGARVHRHSRRDQRLFGPDGRGEVSEPAEVTIRVHDRIAEIGRDAWDACAAPTGDPFVGYDFLHACEASGSAVPKQGWAPRHLTLRDAQDAVIGAMPLYLKGHSQGEYVFDHSWADAYQRAGGRYYPKLLGAVPFTPATGPRLLVHPSIEVATGRAVLIQGALGLTEQIGVSSLHVNFPSDAEWRVMGEAGMLLRQDVQFIWTNQGYGSFDDFLAALSSNRRKTIRRERREAQAGLDIRVLTGSDLTEDHWDAFFAFYMDTGSRKWGRPYLTRDFFSRVGETMAERIALVMAFRDGVPIAAALNFIGRDALYGRQWGTLEDVPFLHFELCYYQAIEFAIARGLSRVEAGAQGEHKMARGYLPTPVHSAHHIVDPALRRPVADYLRRERAGVPMSISLGSWNLARRSYWPEVE</sequence>
<dbReference type="Pfam" id="PF04339">
    <property type="entry name" value="FemAB_like"/>
    <property type="match status" value="1"/>
</dbReference>
<gene>
    <name evidence="2" type="ORF">SI8410_UN021831</name>
</gene>